<evidence type="ECO:0000313" key="7">
    <source>
        <dbReference type="EMBL" id="JAG07220.1"/>
    </source>
</evidence>
<evidence type="ECO:0000313" key="10">
    <source>
        <dbReference type="EMBL" id="JAG42742.1"/>
    </source>
</evidence>
<evidence type="ECO:0000256" key="2">
    <source>
        <dbReference type="ARBA" id="ARBA00008219"/>
    </source>
</evidence>
<evidence type="ECO:0000256" key="3">
    <source>
        <dbReference type="ARBA" id="ARBA00022737"/>
    </source>
</evidence>
<accession>A0A0A9WQV0</accession>
<dbReference type="InterPro" id="IPR011990">
    <property type="entry name" value="TPR-like_helical_dom_sf"/>
</dbReference>
<evidence type="ECO:0000256" key="6">
    <source>
        <dbReference type="ARBA" id="ARBA00023128"/>
    </source>
</evidence>
<dbReference type="EMBL" id="GBHO01000862">
    <property type="protein sequence ID" value="JAG42742.1"/>
    <property type="molecule type" value="Transcribed_RNA"/>
</dbReference>
<keyword evidence="4" id="KW-0802">TPR repeat</keyword>
<evidence type="ECO:0000313" key="12">
    <source>
        <dbReference type="EMBL" id="JAQ11869.1"/>
    </source>
</evidence>
<reference evidence="11" key="3">
    <citation type="submission" date="2014-09" db="EMBL/GenBank/DDBJ databases">
        <authorList>
            <person name="Magalhaes I.L.F."/>
            <person name="Oliveira U."/>
            <person name="Santos F.R."/>
            <person name="Vidigal T.H.D.A."/>
            <person name="Brescovit A.D."/>
            <person name="Santos A.J."/>
        </authorList>
    </citation>
    <scope>NUCLEOTIDE SEQUENCE</scope>
</reference>
<proteinExistence type="inferred from homology"/>
<evidence type="ECO:0000256" key="5">
    <source>
        <dbReference type="ARBA" id="ARBA00022946"/>
    </source>
</evidence>
<dbReference type="EMBL" id="GBHO01000865">
    <property type="protein sequence ID" value="JAG42739.1"/>
    <property type="molecule type" value="Transcribed_RNA"/>
</dbReference>
<dbReference type="InterPro" id="IPR040395">
    <property type="entry name" value="TTC19"/>
</dbReference>
<reference evidence="7" key="1">
    <citation type="journal article" date="2014" name="PLoS ONE">
        <title>Transcriptome-Based Identification of ABC Transporters in the Western Tarnished Plant Bug Lygus hesperus.</title>
        <authorList>
            <person name="Hull J.J."/>
            <person name="Chaney K."/>
            <person name="Geib S.M."/>
            <person name="Fabrick J.A."/>
            <person name="Brent C.S."/>
            <person name="Walsh D."/>
            <person name="Lavine L.C."/>
        </authorList>
    </citation>
    <scope>NUCLEOTIDE SEQUENCE</scope>
</reference>
<comment type="subcellular location">
    <subcellularLocation>
        <location evidence="1">Mitochondrion</location>
    </subcellularLocation>
</comment>
<reference evidence="12" key="4">
    <citation type="journal article" date="2016" name="Gigascience">
        <title>De novo construction of an expanded transcriptome assembly for the western tarnished plant bug, Lygus hesperus.</title>
        <authorList>
            <person name="Tassone E.E."/>
            <person name="Geib S.M."/>
            <person name="Hall B."/>
            <person name="Fabrick J.A."/>
            <person name="Brent C.S."/>
            <person name="Hull J.J."/>
        </authorList>
    </citation>
    <scope>NUCLEOTIDE SEQUENCE</scope>
</reference>
<dbReference type="EMBL" id="GBHO01036384">
    <property type="protein sequence ID" value="JAG07220.1"/>
    <property type="molecule type" value="Transcribed_RNA"/>
</dbReference>
<dbReference type="SMART" id="SM00028">
    <property type="entry name" value="TPR"/>
    <property type="match status" value="2"/>
</dbReference>
<sequence length="344" mass="39467">MWKILNWCRRNGVALGTNLVRGQSQSLVVSHRLPALRFSQQKRGFLHNHKVATFPVAIAGFLNLFQRKEEEDESELITTIKRAVLMIQRDEFKVAEQLLHVALKLAQEQQNEDGVTYIYDLMANLAFAQGEFTKAEKLFVQTMQRVIGGGAPQDDIKILHMSLKLAKICEEKQKFEEAEVGYEFCVNTLEKKVEHDPHDEDLLTLWAMSLDWYARFLLDKNRLSEAFSYFKKAYNMCLKVNGEIHEQTVVLLNDLGSVSFLKGDHGAAMDYLTKAVEIGKHLPNMNDFSSVYVNLGNVCLQQKMYEEAKRHCKEGQLNATRHNNADGIQEANLCLEELSKVWRK</sequence>
<dbReference type="PANTHER" id="PTHR13143">
    <property type="entry name" value="TETRATRICOPEPTIDE REPEAT PROTEIN 19"/>
    <property type="match status" value="1"/>
</dbReference>
<protein>
    <submittedName>
        <fullName evidence="12">Tetratricopeptide repeat protein 19, mitochondrial</fullName>
    </submittedName>
</protein>
<reference evidence="7" key="2">
    <citation type="submission" date="2014-07" db="EMBL/GenBank/DDBJ databases">
        <authorList>
            <person name="Hull J."/>
        </authorList>
    </citation>
    <scope>NUCLEOTIDE SEQUENCE</scope>
</reference>
<gene>
    <name evidence="12" type="primary">CG15173_1</name>
    <name evidence="8" type="ORF">CM83_79705</name>
    <name evidence="7" type="ORF">CM83_79706</name>
    <name evidence="10" type="ORF">CM83_79707</name>
    <name evidence="9" type="ORF">CM83_79708</name>
    <name evidence="12" type="ORF">g.59038</name>
</gene>
<dbReference type="GO" id="GO:0005743">
    <property type="term" value="C:mitochondrial inner membrane"/>
    <property type="evidence" value="ECO:0007669"/>
    <property type="project" value="TreeGrafter"/>
</dbReference>
<evidence type="ECO:0000256" key="1">
    <source>
        <dbReference type="ARBA" id="ARBA00004173"/>
    </source>
</evidence>
<evidence type="ECO:0000256" key="4">
    <source>
        <dbReference type="ARBA" id="ARBA00022803"/>
    </source>
</evidence>
<evidence type="ECO:0000313" key="11">
    <source>
        <dbReference type="EMBL" id="JAG61507.1"/>
    </source>
</evidence>
<evidence type="ECO:0000313" key="8">
    <source>
        <dbReference type="EMBL" id="JAG07232.1"/>
    </source>
</evidence>
<comment type="similarity">
    <text evidence="2">Belongs to the TTC19 family.</text>
</comment>
<dbReference type="SUPFAM" id="SSF48452">
    <property type="entry name" value="TPR-like"/>
    <property type="match status" value="2"/>
</dbReference>
<dbReference type="Pfam" id="PF13424">
    <property type="entry name" value="TPR_12"/>
    <property type="match status" value="1"/>
</dbReference>
<dbReference type="PANTHER" id="PTHR13143:SF6">
    <property type="entry name" value="TETRATRICOPEPTIDE REPEAT PROTEIN 19, MITOCHONDRIAL"/>
    <property type="match status" value="1"/>
</dbReference>
<keyword evidence="3" id="KW-0677">Repeat</keyword>
<evidence type="ECO:0000313" key="9">
    <source>
        <dbReference type="EMBL" id="JAG42739.1"/>
    </source>
</evidence>
<organism evidence="7">
    <name type="scientific">Lygus hesperus</name>
    <name type="common">Western plant bug</name>
    <dbReference type="NCBI Taxonomy" id="30085"/>
    <lineage>
        <taxon>Eukaryota</taxon>
        <taxon>Metazoa</taxon>
        <taxon>Ecdysozoa</taxon>
        <taxon>Arthropoda</taxon>
        <taxon>Hexapoda</taxon>
        <taxon>Insecta</taxon>
        <taxon>Pterygota</taxon>
        <taxon>Neoptera</taxon>
        <taxon>Paraneoptera</taxon>
        <taxon>Hemiptera</taxon>
        <taxon>Heteroptera</taxon>
        <taxon>Panheteroptera</taxon>
        <taxon>Cimicomorpha</taxon>
        <taxon>Miridae</taxon>
        <taxon>Mirini</taxon>
        <taxon>Lygus</taxon>
    </lineage>
</organism>
<dbReference type="Pfam" id="PF13181">
    <property type="entry name" value="TPR_8"/>
    <property type="match status" value="1"/>
</dbReference>
<keyword evidence="6" id="KW-0496">Mitochondrion</keyword>
<dbReference type="EMBL" id="GBRD01004314">
    <property type="protein sequence ID" value="JAG61507.1"/>
    <property type="molecule type" value="Transcribed_RNA"/>
</dbReference>
<name>A0A0A9WQV0_LYGHE</name>
<dbReference type="EMBL" id="GBHO01036372">
    <property type="protein sequence ID" value="JAG07232.1"/>
    <property type="molecule type" value="Transcribed_RNA"/>
</dbReference>
<dbReference type="Gene3D" id="1.25.40.10">
    <property type="entry name" value="Tetratricopeptide repeat domain"/>
    <property type="match status" value="2"/>
</dbReference>
<dbReference type="InterPro" id="IPR019734">
    <property type="entry name" value="TPR_rpt"/>
</dbReference>
<dbReference type="GO" id="GO:0034551">
    <property type="term" value="P:mitochondrial respiratory chain complex III assembly"/>
    <property type="evidence" value="ECO:0007669"/>
    <property type="project" value="InterPro"/>
</dbReference>
<dbReference type="EMBL" id="GDHC01006760">
    <property type="protein sequence ID" value="JAQ11869.1"/>
    <property type="molecule type" value="Transcribed_RNA"/>
</dbReference>
<keyword evidence="5" id="KW-0809">Transit peptide</keyword>
<dbReference type="AlphaFoldDB" id="A0A0A9WQV0"/>